<accession>A0A9E7A4H7</accession>
<gene>
    <name evidence="1" type="ORF">K9D25_10175</name>
</gene>
<name>A0A9E7A4H7_9HYPH</name>
<evidence type="ECO:0000313" key="2">
    <source>
        <dbReference type="Proteomes" id="UP000831684"/>
    </source>
</evidence>
<evidence type="ECO:0000313" key="1">
    <source>
        <dbReference type="EMBL" id="UOK73030.1"/>
    </source>
</evidence>
<sequence length="73" mass="8265">MAKVPIDAVPGFRAAHDPPTDLLMIDGPGFSGCMTLEQWEAAERAIRQARHRARMDEYEGRWPAWSLRQIADT</sequence>
<reference evidence="1" key="1">
    <citation type="submission" date="2021-09" db="EMBL/GenBank/DDBJ databases">
        <title>Network and meta-omics reveal the key degrader and cooperation patterns in an efficient 1,4-dioxane-degrading microbial community.</title>
        <authorList>
            <person name="Dai C."/>
        </authorList>
    </citation>
    <scope>NUCLEOTIDE SEQUENCE</scope>
    <source>
        <strain evidence="1">ZM13</strain>
    </source>
</reference>
<proteinExistence type="predicted"/>
<dbReference type="EMBL" id="CP083239">
    <property type="protein sequence ID" value="UOK73030.1"/>
    <property type="molecule type" value="Genomic_DNA"/>
</dbReference>
<dbReference type="KEGG" id="apol:K9D25_10175"/>
<dbReference type="Proteomes" id="UP000831684">
    <property type="component" value="Chromosome"/>
</dbReference>
<dbReference type="AlphaFoldDB" id="A0A9E7A4H7"/>
<organism evidence="1 2">
    <name type="scientific">Ancylobacter polymorphus</name>
    <dbReference type="NCBI Taxonomy" id="223390"/>
    <lineage>
        <taxon>Bacteria</taxon>
        <taxon>Pseudomonadati</taxon>
        <taxon>Pseudomonadota</taxon>
        <taxon>Alphaproteobacteria</taxon>
        <taxon>Hyphomicrobiales</taxon>
        <taxon>Xanthobacteraceae</taxon>
        <taxon>Ancylobacter</taxon>
    </lineage>
</organism>
<protein>
    <submittedName>
        <fullName evidence="1">Uncharacterized protein</fullName>
    </submittedName>
</protein>
<dbReference type="RefSeq" id="WP_244450723.1">
    <property type="nucleotide sequence ID" value="NZ_CP083239.1"/>
</dbReference>